<keyword evidence="6 9" id="KW-0732">Signal</keyword>
<keyword evidence="5" id="KW-0592">Phosphate transport</keyword>
<evidence type="ECO:0000256" key="1">
    <source>
        <dbReference type="ARBA" id="ARBA00002841"/>
    </source>
</evidence>
<evidence type="ECO:0000313" key="12">
    <source>
        <dbReference type="Proteomes" id="UP001489509"/>
    </source>
</evidence>
<dbReference type="EMBL" id="JBBMFD010000007">
    <property type="protein sequence ID" value="MEQ2440379.1"/>
    <property type="molecule type" value="Genomic_DNA"/>
</dbReference>
<evidence type="ECO:0000256" key="8">
    <source>
        <dbReference type="ARBA" id="ARBA00023288"/>
    </source>
</evidence>
<evidence type="ECO:0000256" key="6">
    <source>
        <dbReference type="ARBA" id="ARBA00022729"/>
    </source>
</evidence>
<gene>
    <name evidence="11" type="ORF">WMO26_06005</name>
</gene>
<name>A0ABV1DZ87_9FIRM</name>
<evidence type="ECO:0000256" key="7">
    <source>
        <dbReference type="ARBA" id="ARBA00023139"/>
    </source>
</evidence>
<evidence type="ECO:0000313" key="11">
    <source>
        <dbReference type="EMBL" id="MEQ2440379.1"/>
    </source>
</evidence>
<comment type="similarity">
    <text evidence="3">Belongs to the PstS family.</text>
</comment>
<evidence type="ECO:0000259" key="10">
    <source>
        <dbReference type="Pfam" id="PF12849"/>
    </source>
</evidence>
<keyword evidence="5" id="KW-0813">Transport</keyword>
<dbReference type="Gene3D" id="3.40.190.10">
    <property type="entry name" value="Periplasmic binding protein-like II"/>
    <property type="match status" value="2"/>
</dbReference>
<feature type="domain" description="PBP" evidence="10">
    <location>
        <begin position="186"/>
        <end position="299"/>
    </location>
</feature>
<dbReference type="InterPro" id="IPR024370">
    <property type="entry name" value="PBP_domain"/>
</dbReference>
<organism evidence="11 12">
    <name type="scientific">Solibaculum intestinale</name>
    <dbReference type="NCBI Taxonomy" id="3133165"/>
    <lineage>
        <taxon>Bacteria</taxon>
        <taxon>Bacillati</taxon>
        <taxon>Bacillota</taxon>
        <taxon>Clostridia</taxon>
        <taxon>Eubacteriales</taxon>
        <taxon>Oscillospiraceae</taxon>
        <taxon>Solibaculum</taxon>
    </lineage>
</organism>
<comment type="caution">
    <text evidence="11">The sequence shown here is derived from an EMBL/GenBank/DDBJ whole genome shotgun (WGS) entry which is preliminary data.</text>
</comment>
<evidence type="ECO:0000256" key="3">
    <source>
        <dbReference type="ARBA" id="ARBA00008725"/>
    </source>
</evidence>
<accession>A0ABV1DZ87</accession>
<reference evidence="11 12" key="1">
    <citation type="submission" date="2024-03" db="EMBL/GenBank/DDBJ databases">
        <title>Human intestinal bacterial collection.</title>
        <authorList>
            <person name="Pauvert C."/>
            <person name="Hitch T.C.A."/>
            <person name="Clavel T."/>
        </authorList>
    </citation>
    <scope>NUCLEOTIDE SEQUENCE [LARGE SCALE GENOMIC DNA]</scope>
    <source>
        <strain evidence="11 12">CLA-JM-H44</strain>
    </source>
</reference>
<dbReference type="InterPro" id="IPR050811">
    <property type="entry name" value="Phosphate_ABC_transporter"/>
</dbReference>
<comment type="function">
    <text evidence="1">Part of the ABC transporter complex PstSACB involved in phosphate import.</text>
</comment>
<evidence type="ECO:0000256" key="4">
    <source>
        <dbReference type="ARBA" id="ARBA00011529"/>
    </source>
</evidence>
<feature type="domain" description="PBP" evidence="10">
    <location>
        <begin position="43"/>
        <end position="163"/>
    </location>
</feature>
<dbReference type="RefSeq" id="WP_349218902.1">
    <property type="nucleotide sequence ID" value="NZ_JBBMFD010000007.1"/>
</dbReference>
<feature type="chain" id="PRO_5045728207" evidence="9">
    <location>
        <begin position="20"/>
        <end position="301"/>
    </location>
</feature>
<protein>
    <submittedName>
        <fullName evidence="11">Substrate-binding domain-containing protein</fullName>
    </submittedName>
</protein>
<sequence length="301" mass="31537">MKKLLSLATMVILAVSVLAGCGGNGDSSTGSTGSTTAAGKFDSTKDITVISREASSGTRGAFDEIMGLIEKSGNSEVNKLFSEAVIASSTDEVPAKVEVDKYAIGYTSIGAVNDSVKALKVDGVEATEENVKNGTYKVSRPFIIASKGEASGIAADFIQYATSTQGQEIVKSLGFVTIDGAKEYTAPSTALSGKLILSGSTSTEKVIEKLREEYVKLNPGVSIEVTYNGSGAGIKDAQEGKSQLALSSRELKDEEKAALTPTVFANDGIAVIVNKDNTTTEMTTEQIKKVFTGEVRTWDKV</sequence>
<comment type="subunit">
    <text evidence="4">The complex is composed of two ATP-binding proteins (PstB), two transmembrane proteins (PstC and PstA) and a solute-binding protein (PstS).</text>
</comment>
<dbReference type="PROSITE" id="PS51257">
    <property type="entry name" value="PROKAR_LIPOPROTEIN"/>
    <property type="match status" value="1"/>
</dbReference>
<evidence type="ECO:0000256" key="2">
    <source>
        <dbReference type="ARBA" id="ARBA00004193"/>
    </source>
</evidence>
<dbReference type="PANTHER" id="PTHR30570:SF1">
    <property type="entry name" value="PHOSPHATE-BINDING PROTEIN PSTS"/>
    <property type="match status" value="1"/>
</dbReference>
<feature type="signal peptide" evidence="9">
    <location>
        <begin position="1"/>
        <end position="19"/>
    </location>
</feature>
<evidence type="ECO:0000256" key="5">
    <source>
        <dbReference type="ARBA" id="ARBA00022592"/>
    </source>
</evidence>
<proteinExistence type="inferred from homology"/>
<dbReference type="Pfam" id="PF12849">
    <property type="entry name" value="PBP_like_2"/>
    <property type="match status" value="2"/>
</dbReference>
<dbReference type="SUPFAM" id="SSF53850">
    <property type="entry name" value="Periplasmic binding protein-like II"/>
    <property type="match status" value="2"/>
</dbReference>
<dbReference type="Proteomes" id="UP001489509">
    <property type="component" value="Unassembled WGS sequence"/>
</dbReference>
<evidence type="ECO:0000256" key="9">
    <source>
        <dbReference type="SAM" id="SignalP"/>
    </source>
</evidence>
<dbReference type="PANTHER" id="PTHR30570">
    <property type="entry name" value="PERIPLASMIC PHOSPHATE BINDING COMPONENT OF PHOSPHATE ABC TRANSPORTER"/>
    <property type="match status" value="1"/>
</dbReference>
<keyword evidence="8" id="KW-0449">Lipoprotein</keyword>
<comment type="subcellular location">
    <subcellularLocation>
        <location evidence="2">Cell membrane</location>
        <topology evidence="2">Lipid-anchor</topology>
    </subcellularLocation>
</comment>
<keyword evidence="12" id="KW-1185">Reference proteome</keyword>
<keyword evidence="7" id="KW-0564">Palmitate</keyword>